<accession>A0A916TM54</accession>
<proteinExistence type="predicted"/>
<name>A0A916TM54_9HYPH</name>
<dbReference type="RefSeq" id="WP_150497412.1">
    <property type="nucleotide sequence ID" value="NZ_BMFA01000010.1"/>
</dbReference>
<dbReference type="InterPro" id="IPR029058">
    <property type="entry name" value="AB_hydrolase_fold"/>
</dbReference>
<evidence type="ECO:0000256" key="2">
    <source>
        <dbReference type="ARBA" id="ARBA00023315"/>
    </source>
</evidence>
<dbReference type="InterPro" id="IPR010941">
    <property type="entry name" value="PhaC_N"/>
</dbReference>
<dbReference type="InterPro" id="IPR022211">
    <property type="entry name" value="PHBC_N"/>
</dbReference>
<feature type="domain" description="Poly-beta-hydroxybutyrate polymerase N-terminal" evidence="4">
    <location>
        <begin position="16"/>
        <end position="55"/>
    </location>
</feature>
<dbReference type="Pfam" id="PF12551">
    <property type="entry name" value="PHBC_N"/>
    <property type="match status" value="1"/>
</dbReference>
<comment type="caution">
    <text evidence="5">The sequence shown here is derived from an EMBL/GenBank/DDBJ whole genome shotgun (WGS) entry which is preliminary data.</text>
</comment>
<dbReference type="EMBL" id="BMFA01000010">
    <property type="protein sequence ID" value="GGB56894.1"/>
    <property type="molecule type" value="Genomic_DNA"/>
</dbReference>
<dbReference type="AlphaFoldDB" id="A0A916TM54"/>
<dbReference type="GO" id="GO:0042619">
    <property type="term" value="P:poly-hydroxybutyrate biosynthetic process"/>
    <property type="evidence" value="ECO:0007669"/>
    <property type="project" value="InterPro"/>
</dbReference>
<dbReference type="PANTHER" id="PTHR36837:SF5">
    <property type="entry name" value="POLY-3-HYDROXYBUTYRATE SYNTHASE"/>
    <property type="match status" value="1"/>
</dbReference>
<feature type="domain" description="Poly-beta-hydroxybutyrate polymerase N-terminal" evidence="3">
    <location>
        <begin position="91"/>
        <end position="259"/>
    </location>
</feature>
<keyword evidence="6" id="KW-1185">Reference proteome</keyword>
<sequence length="581" mass="64896">MEKRVPTTTVSDKAHHSLDRGARAVIARLSAGVSPHAPMQAWADWFSYVGQSPGRQLGLWEHAQSNLAKLVAYAADTSQDPEPPFEAQRYDHRFDDAGWQMPPYSFLKQGFFAWQDFWEFATERTRGLSPRAADQTRFMARQALDFMSPSNFPWLNPEIIHATVQSGGANLVTGAQHFVHDYWKAVAQTHDAPPEGYRIGEDLACTSGHIVFRNELFELIRYAPATGTVQAEPVLFVPAWIMKYYVLDLSPDNSLVKYLVDQGFTVFMISWCNPQPEQADLSLEDYRELGVMTAINQINGMIPERKIHTVGYCLGGTILAISAATMARERDDRLASITLIAAQVDFADAGELLLFLDESQVTLLEDMMWDQGCLDKPQMARAFSSIRAGDLIYSRSVRRYFLGEPDEPTDLGVWVADTTRMPARMHSEYLRGLFLENRLSAGRFAVANRVIALKDISAPMFVIATEADHIAPWRSVYKTQLFTDCDLTFVLTSGGHNTGIVNPPSGTGRYFRISHRPAGAFYNGPDVWLAQQAARQGSWWPAWKTWLETKSSGQVPALPFDPPVLDPAGPLAAPGTYVHQT</sequence>
<dbReference type="Pfam" id="PF07167">
    <property type="entry name" value="PhaC_N"/>
    <property type="match status" value="1"/>
</dbReference>
<dbReference type="Proteomes" id="UP000605148">
    <property type="component" value="Unassembled WGS sequence"/>
</dbReference>
<gene>
    <name evidence="5" type="primary">phbC</name>
    <name evidence="5" type="ORF">GCM10011316_31260</name>
</gene>
<reference evidence="5" key="2">
    <citation type="submission" date="2020-09" db="EMBL/GenBank/DDBJ databases">
        <authorList>
            <person name="Sun Q."/>
            <person name="Zhou Y."/>
        </authorList>
    </citation>
    <scope>NUCLEOTIDE SEQUENCE</scope>
    <source>
        <strain evidence="5">CGMCC 1.12426</strain>
    </source>
</reference>
<evidence type="ECO:0000313" key="6">
    <source>
        <dbReference type="Proteomes" id="UP000605148"/>
    </source>
</evidence>
<dbReference type="SUPFAM" id="SSF53474">
    <property type="entry name" value="alpha/beta-Hydrolases"/>
    <property type="match status" value="1"/>
</dbReference>
<evidence type="ECO:0000259" key="3">
    <source>
        <dbReference type="Pfam" id="PF07167"/>
    </source>
</evidence>
<keyword evidence="2" id="KW-0012">Acyltransferase</keyword>
<reference evidence="5" key="1">
    <citation type="journal article" date="2014" name="Int. J. Syst. Evol. Microbiol.">
        <title>Complete genome sequence of Corynebacterium casei LMG S-19264T (=DSM 44701T), isolated from a smear-ripened cheese.</title>
        <authorList>
            <consortium name="US DOE Joint Genome Institute (JGI-PGF)"/>
            <person name="Walter F."/>
            <person name="Albersmeier A."/>
            <person name="Kalinowski J."/>
            <person name="Ruckert C."/>
        </authorList>
    </citation>
    <scope>NUCLEOTIDE SEQUENCE</scope>
    <source>
        <strain evidence="5">CGMCC 1.12426</strain>
    </source>
</reference>
<dbReference type="OrthoDB" id="7208816at2"/>
<evidence type="ECO:0000313" key="5">
    <source>
        <dbReference type="EMBL" id="GGB56894.1"/>
    </source>
</evidence>
<dbReference type="InterPro" id="IPR051321">
    <property type="entry name" value="PHA/PHB_synthase"/>
</dbReference>
<dbReference type="GO" id="GO:0016746">
    <property type="term" value="F:acyltransferase activity"/>
    <property type="evidence" value="ECO:0007669"/>
    <property type="project" value="UniProtKB-KW"/>
</dbReference>
<evidence type="ECO:0000259" key="4">
    <source>
        <dbReference type="Pfam" id="PF12551"/>
    </source>
</evidence>
<keyword evidence="1" id="KW-0808">Transferase</keyword>
<dbReference type="PANTHER" id="PTHR36837">
    <property type="entry name" value="POLY(3-HYDROXYALKANOATE) POLYMERASE SUBUNIT PHAC"/>
    <property type="match status" value="1"/>
</dbReference>
<evidence type="ECO:0000256" key="1">
    <source>
        <dbReference type="ARBA" id="ARBA00022679"/>
    </source>
</evidence>
<protein>
    <submittedName>
        <fullName evidence="5">Poly-beta-hydroxybutyrate polymerase</fullName>
    </submittedName>
</protein>
<dbReference type="Gene3D" id="3.40.50.1820">
    <property type="entry name" value="alpha/beta hydrolase"/>
    <property type="match status" value="1"/>
</dbReference>
<organism evidence="5 6">
    <name type="scientific">Roseibium aquae</name>
    <dbReference type="NCBI Taxonomy" id="1323746"/>
    <lineage>
        <taxon>Bacteria</taxon>
        <taxon>Pseudomonadati</taxon>
        <taxon>Pseudomonadota</taxon>
        <taxon>Alphaproteobacteria</taxon>
        <taxon>Hyphomicrobiales</taxon>
        <taxon>Stappiaceae</taxon>
        <taxon>Roseibium</taxon>
    </lineage>
</organism>